<dbReference type="Gene3D" id="3.60.21.10">
    <property type="match status" value="1"/>
</dbReference>
<dbReference type="PANTHER" id="PTHR33393">
    <property type="entry name" value="POLYGLUTAMINE SYNTHESIS ACCESSORY PROTEIN RV0574C-RELATED"/>
    <property type="match status" value="1"/>
</dbReference>
<evidence type="ECO:0000313" key="4">
    <source>
        <dbReference type="Proteomes" id="UP000322294"/>
    </source>
</evidence>
<dbReference type="CDD" id="cd07381">
    <property type="entry name" value="MPP_CapA"/>
    <property type="match status" value="1"/>
</dbReference>
<organism evidence="3 4">
    <name type="scientific">Thermosediminibacter litoriperuensis</name>
    <dbReference type="NCBI Taxonomy" id="291989"/>
    <lineage>
        <taxon>Bacteria</taxon>
        <taxon>Bacillati</taxon>
        <taxon>Bacillota</taxon>
        <taxon>Clostridia</taxon>
        <taxon>Thermosediminibacterales</taxon>
        <taxon>Thermosediminibacteraceae</taxon>
        <taxon>Thermosediminibacter</taxon>
    </lineage>
</organism>
<keyword evidence="4" id="KW-1185">Reference proteome</keyword>
<comment type="similarity">
    <text evidence="1">Belongs to the CapA family.</text>
</comment>
<gene>
    <name evidence="3" type="ORF">LZ11_01872</name>
</gene>
<accession>A0A5S5AL94</accession>
<proteinExistence type="inferred from homology"/>
<dbReference type="InterPro" id="IPR019079">
    <property type="entry name" value="Capsule_synth_CapA"/>
</dbReference>
<dbReference type="AlphaFoldDB" id="A0A5S5AL94"/>
<sequence>MLMRNPVKIAAVVVSALLMIAGLKFGVSWRDAATTAGYSDAARAAGIGESHKNGAENPTLSLIAVGDVMMHIGQIWSGYDAKTGRFDYSEFFNEVKHVISSADLSMANLETTLAGAARKFTGYPRFNSPDEIADALKDAGFDVIMTANNHSLDRGEEGALRTLRVLEEKGLTPVGTNKSQEDREKPVLKEVNGVRIAFLAYTYGTNGIPLPKDKPYLVNLINPEIMLEDIRSARNEADAVVVYLHFGQEYHRQPSTEQRKLAHQLIIGGADLIVASHPHVVQPGEWVEVEDAWGRTSKKYIAYSLGNFISAQSFPHTDEGVILKVTLEKDPEENLVSVVRAEEIPTWVHRYREEGRMKYVVRLGKKNK</sequence>
<dbReference type="InterPro" id="IPR052169">
    <property type="entry name" value="CW_Biosynth-Accessory"/>
</dbReference>
<comment type="caution">
    <text evidence="3">The sequence shown here is derived from an EMBL/GenBank/DDBJ whole genome shotgun (WGS) entry which is preliminary data.</text>
</comment>
<dbReference type="SUPFAM" id="SSF56300">
    <property type="entry name" value="Metallo-dependent phosphatases"/>
    <property type="match status" value="1"/>
</dbReference>
<evidence type="ECO:0000313" key="3">
    <source>
        <dbReference type="EMBL" id="TYP51582.1"/>
    </source>
</evidence>
<name>A0A5S5AL94_9FIRM</name>
<dbReference type="InterPro" id="IPR029052">
    <property type="entry name" value="Metallo-depent_PP-like"/>
</dbReference>
<dbReference type="PANTHER" id="PTHR33393:SF12">
    <property type="entry name" value="CAPSULE BIOSYNTHESIS PROTEIN CAPA"/>
    <property type="match status" value="1"/>
</dbReference>
<dbReference type="Proteomes" id="UP000322294">
    <property type="component" value="Unassembled WGS sequence"/>
</dbReference>
<dbReference type="Pfam" id="PF09587">
    <property type="entry name" value="PGA_cap"/>
    <property type="match status" value="1"/>
</dbReference>
<feature type="domain" description="Capsule synthesis protein CapA" evidence="2">
    <location>
        <begin position="61"/>
        <end position="312"/>
    </location>
</feature>
<evidence type="ECO:0000256" key="1">
    <source>
        <dbReference type="ARBA" id="ARBA00005662"/>
    </source>
</evidence>
<protein>
    <submittedName>
        <fullName evidence="3">Poly-gamma-glutamate synthesis protein (Capsule biosynthesis protein)</fullName>
    </submittedName>
</protein>
<dbReference type="EMBL" id="VNHO01000022">
    <property type="protein sequence ID" value="TYP51582.1"/>
    <property type="molecule type" value="Genomic_DNA"/>
</dbReference>
<reference evidence="3 4" key="1">
    <citation type="submission" date="2019-07" db="EMBL/GenBank/DDBJ databases">
        <title>Genomic Encyclopedia of Type Strains, Phase I: the one thousand microbial genomes (KMG-I) project.</title>
        <authorList>
            <person name="Kyrpides N."/>
        </authorList>
    </citation>
    <scope>NUCLEOTIDE SEQUENCE [LARGE SCALE GENOMIC DNA]</scope>
    <source>
        <strain evidence="3 4">DSM 16647</strain>
    </source>
</reference>
<dbReference type="SMART" id="SM00854">
    <property type="entry name" value="PGA_cap"/>
    <property type="match status" value="1"/>
</dbReference>
<evidence type="ECO:0000259" key="2">
    <source>
        <dbReference type="SMART" id="SM00854"/>
    </source>
</evidence>